<sequence>MIDKKDIIDIAIALVKDEEYKRANRLIIDKMNQVLEKKTESDREKIRELNKEIFMLNRTIDKYIFKLKEIKGKVSNDLSLKRLEDCLVEIENERKRIIIEKRNISFR</sequence>
<organism evidence="1 2">
    <name type="scientific">Clostridium manihotivorum</name>
    <dbReference type="NCBI Taxonomy" id="2320868"/>
    <lineage>
        <taxon>Bacteria</taxon>
        <taxon>Bacillati</taxon>
        <taxon>Bacillota</taxon>
        <taxon>Clostridia</taxon>
        <taxon>Eubacteriales</taxon>
        <taxon>Clostridiaceae</taxon>
        <taxon>Clostridium</taxon>
    </lineage>
</organism>
<evidence type="ECO:0000313" key="2">
    <source>
        <dbReference type="Proteomes" id="UP000286268"/>
    </source>
</evidence>
<dbReference type="EMBL" id="CP025746">
    <property type="protein sequence ID" value="QAA31325.1"/>
    <property type="molecule type" value="Genomic_DNA"/>
</dbReference>
<dbReference type="Proteomes" id="UP000286268">
    <property type="component" value="Chromosome"/>
</dbReference>
<keyword evidence="2" id="KW-1185">Reference proteome</keyword>
<accession>A0A410DQM1</accession>
<reference evidence="1 2" key="1">
    <citation type="submission" date="2018-01" db="EMBL/GenBank/DDBJ databases">
        <title>Genome Sequencing and Assembly of Anaerobacter polyendosporus strain CT4.</title>
        <authorList>
            <person name="Tachaapaikoon C."/>
            <person name="Sutheeworapong S."/>
            <person name="Jenjaroenpun P."/>
            <person name="Wongsurawat T."/>
            <person name="Nookeaw I."/>
            <person name="Cheawchanlertfa P."/>
            <person name="Kosugi A."/>
            <person name="Cheevadhanarak S."/>
            <person name="Ratanakhanokchai K."/>
        </authorList>
    </citation>
    <scope>NUCLEOTIDE SEQUENCE [LARGE SCALE GENOMIC DNA]</scope>
    <source>
        <strain evidence="1 2">CT4</strain>
    </source>
</reference>
<dbReference type="AlphaFoldDB" id="A0A410DQM1"/>
<name>A0A410DQM1_9CLOT</name>
<dbReference type="RefSeq" id="WP_128212142.1">
    <property type="nucleotide sequence ID" value="NZ_CP025746.1"/>
</dbReference>
<dbReference type="KEGG" id="cmah:C1I91_06530"/>
<gene>
    <name evidence="1" type="ORF">C1I91_06530</name>
</gene>
<protein>
    <submittedName>
        <fullName evidence="1">Uncharacterized protein</fullName>
    </submittedName>
</protein>
<evidence type="ECO:0000313" key="1">
    <source>
        <dbReference type="EMBL" id="QAA31325.1"/>
    </source>
</evidence>
<proteinExistence type="predicted"/>